<dbReference type="EMBL" id="BMJC01000001">
    <property type="protein sequence ID" value="GGA92934.1"/>
    <property type="molecule type" value="Genomic_DNA"/>
</dbReference>
<proteinExistence type="predicted"/>
<reference evidence="2" key="1">
    <citation type="journal article" date="2014" name="Int. J. Syst. Evol. Microbiol.">
        <title>Complete genome sequence of Corynebacterium casei LMG S-19264T (=DSM 44701T), isolated from a smear-ripened cheese.</title>
        <authorList>
            <consortium name="US DOE Joint Genome Institute (JGI-PGF)"/>
            <person name="Walter F."/>
            <person name="Albersmeier A."/>
            <person name="Kalinowski J."/>
            <person name="Ruckert C."/>
        </authorList>
    </citation>
    <scope>NUCLEOTIDE SEQUENCE</scope>
    <source>
        <strain evidence="2">CGMCC 1.15448</strain>
    </source>
</reference>
<protein>
    <recommendedName>
        <fullName evidence="4">TerB family tellurite resistance protein</fullName>
    </recommendedName>
</protein>
<gene>
    <name evidence="2" type="ORF">GCM10011511_15430</name>
</gene>
<keyword evidence="1" id="KW-0732">Signal</keyword>
<sequence>MKRLQTLLLVGILTMAIPSRSHAQLQELEQLALDIAKLAQMKSILSEMYKGYEILTGGYNTIKSLAEGNFNLHATYLNNLLLVSPTVKNYVRVADIIACQASLVSEYKNAFKTFTNSGQFSTTELNYLSTVYTNLFNKSLDNLDALAMILTDDQLRASDAERLTTIDHIYADMQDKLTFLRVFNGKAAAIGTQRQQKVHDINNLQSLIGQ</sequence>
<accession>A0A8J2UB77</accession>
<organism evidence="2 3">
    <name type="scientific">Puia dinghuensis</name>
    <dbReference type="NCBI Taxonomy" id="1792502"/>
    <lineage>
        <taxon>Bacteria</taxon>
        <taxon>Pseudomonadati</taxon>
        <taxon>Bacteroidota</taxon>
        <taxon>Chitinophagia</taxon>
        <taxon>Chitinophagales</taxon>
        <taxon>Chitinophagaceae</taxon>
        <taxon>Puia</taxon>
    </lineage>
</organism>
<dbReference type="RefSeq" id="WP_188930163.1">
    <property type="nucleotide sequence ID" value="NZ_BMJC01000001.1"/>
</dbReference>
<keyword evidence="3" id="KW-1185">Reference proteome</keyword>
<evidence type="ECO:0000313" key="2">
    <source>
        <dbReference type="EMBL" id="GGA92934.1"/>
    </source>
</evidence>
<evidence type="ECO:0000313" key="3">
    <source>
        <dbReference type="Proteomes" id="UP000607559"/>
    </source>
</evidence>
<reference evidence="2" key="2">
    <citation type="submission" date="2020-09" db="EMBL/GenBank/DDBJ databases">
        <authorList>
            <person name="Sun Q."/>
            <person name="Zhou Y."/>
        </authorList>
    </citation>
    <scope>NUCLEOTIDE SEQUENCE</scope>
    <source>
        <strain evidence="2">CGMCC 1.15448</strain>
    </source>
</reference>
<name>A0A8J2UB77_9BACT</name>
<evidence type="ECO:0000256" key="1">
    <source>
        <dbReference type="SAM" id="SignalP"/>
    </source>
</evidence>
<feature type="chain" id="PRO_5035197077" description="TerB family tellurite resistance protein" evidence="1">
    <location>
        <begin position="24"/>
        <end position="210"/>
    </location>
</feature>
<dbReference type="AlphaFoldDB" id="A0A8J2UB77"/>
<comment type="caution">
    <text evidence="2">The sequence shown here is derived from an EMBL/GenBank/DDBJ whole genome shotgun (WGS) entry which is preliminary data.</text>
</comment>
<feature type="signal peptide" evidence="1">
    <location>
        <begin position="1"/>
        <end position="23"/>
    </location>
</feature>
<dbReference type="Proteomes" id="UP000607559">
    <property type="component" value="Unassembled WGS sequence"/>
</dbReference>
<evidence type="ECO:0008006" key="4">
    <source>
        <dbReference type="Google" id="ProtNLM"/>
    </source>
</evidence>